<name>A0A7D5QC94_9EURY</name>
<feature type="transmembrane region" description="Helical" evidence="1">
    <location>
        <begin position="46"/>
        <end position="72"/>
    </location>
</feature>
<dbReference type="KEGG" id="halu:HUG12_12370"/>
<keyword evidence="1" id="KW-1133">Transmembrane helix</keyword>
<feature type="transmembrane region" description="Helical" evidence="1">
    <location>
        <begin position="16"/>
        <end position="34"/>
    </location>
</feature>
<evidence type="ECO:0000313" key="2">
    <source>
        <dbReference type="EMBL" id="QLG62480.1"/>
    </source>
</evidence>
<gene>
    <name evidence="2" type="ORF">HUG12_12370</name>
</gene>
<protein>
    <submittedName>
        <fullName evidence="2">Uncharacterized protein</fullName>
    </submittedName>
</protein>
<sequence length="74" mass="7286">MASDAPVGRIASRPRAAGLLLGGAGLGLVGYLLVRLSGTDPDSLLAYVGGAFLVVGQLAAVVGLVGVAWLVLRG</sequence>
<evidence type="ECO:0000313" key="3">
    <source>
        <dbReference type="Proteomes" id="UP000509626"/>
    </source>
</evidence>
<dbReference type="Proteomes" id="UP000509626">
    <property type="component" value="Chromosome"/>
</dbReference>
<dbReference type="AlphaFoldDB" id="A0A7D5QC94"/>
<keyword evidence="3" id="KW-1185">Reference proteome</keyword>
<accession>A0A7D5QC94</accession>
<keyword evidence="1" id="KW-0812">Transmembrane</keyword>
<keyword evidence="1" id="KW-0472">Membrane</keyword>
<reference evidence="2 3" key="1">
    <citation type="submission" date="2020-06" db="EMBL/GenBank/DDBJ databases">
        <title>NJ-3-1, isolated from saline soil.</title>
        <authorList>
            <person name="Cui H.L."/>
            <person name="Shi X."/>
        </authorList>
    </citation>
    <scope>NUCLEOTIDE SEQUENCE [LARGE SCALE GENOMIC DNA]</scope>
    <source>
        <strain evidence="2 3">NJ-3-1</strain>
    </source>
</reference>
<dbReference type="EMBL" id="CP058579">
    <property type="protein sequence ID" value="QLG62480.1"/>
    <property type="molecule type" value="Genomic_DNA"/>
</dbReference>
<proteinExistence type="predicted"/>
<evidence type="ECO:0000256" key="1">
    <source>
        <dbReference type="SAM" id="Phobius"/>
    </source>
</evidence>
<organism evidence="2 3">
    <name type="scientific">Halorarum salinum</name>
    <dbReference type="NCBI Taxonomy" id="2743089"/>
    <lineage>
        <taxon>Archaea</taxon>
        <taxon>Methanobacteriati</taxon>
        <taxon>Methanobacteriota</taxon>
        <taxon>Stenosarchaea group</taxon>
        <taxon>Halobacteria</taxon>
        <taxon>Halobacteriales</taxon>
        <taxon>Haloferacaceae</taxon>
        <taxon>Halorarum</taxon>
    </lineage>
</organism>